<proteinExistence type="predicted"/>
<evidence type="ECO:0000313" key="1">
    <source>
        <dbReference type="EMBL" id="MBP1986263.1"/>
    </source>
</evidence>
<gene>
    <name evidence="1" type="ORF">J2753_000736</name>
</gene>
<reference evidence="1" key="1">
    <citation type="submission" date="2021-03" db="EMBL/GenBank/DDBJ databases">
        <title>Genomic Encyclopedia of Type Strains, Phase IV (KMG-IV): sequencing the most valuable type-strain genomes for metagenomic binning, comparative biology and taxonomic classification.</title>
        <authorList>
            <person name="Goeker M."/>
        </authorList>
    </citation>
    <scope>NUCLEOTIDE SEQUENCE</scope>
    <source>
        <strain evidence="1">DSM 26232</strain>
    </source>
</reference>
<comment type="caution">
    <text evidence="1">The sequence shown here is derived from an EMBL/GenBank/DDBJ whole genome shotgun (WGS) entry which is preliminary data.</text>
</comment>
<dbReference type="RefSeq" id="WP_209490520.1">
    <property type="nucleotide sequence ID" value="NZ_JAGGLC010000001.1"/>
</dbReference>
<dbReference type="InterPro" id="IPR013783">
    <property type="entry name" value="Ig-like_fold"/>
</dbReference>
<organism evidence="1 2">
    <name type="scientific">Halolamina salifodinae</name>
    <dbReference type="NCBI Taxonomy" id="1202767"/>
    <lineage>
        <taxon>Archaea</taxon>
        <taxon>Methanobacteriati</taxon>
        <taxon>Methanobacteriota</taxon>
        <taxon>Stenosarchaea group</taxon>
        <taxon>Halobacteria</taxon>
        <taxon>Halobacteriales</taxon>
        <taxon>Haloferacaceae</taxon>
    </lineage>
</organism>
<evidence type="ECO:0000313" key="2">
    <source>
        <dbReference type="Proteomes" id="UP000823736"/>
    </source>
</evidence>
<dbReference type="Pfam" id="PF13620">
    <property type="entry name" value="CarboxypepD_reg"/>
    <property type="match status" value="1"/>
</dbReference>
<dbReference type="AlphaFoldDB" id="A0A8T4GW24"/>
<protein>
    <recommendedName>
        <fullName evidence="3">Carboxypeptidase regulatory-like domain-containing protein</fullName>
    </recommendedName>
</protein>
<dbReference type="Gene3D" id="2.60.40.10">
    <property type="entry name" value="Immunoglobulins"/>
    <property type="match status" value="1"/>
</dbReference>
<sequence length="173" mass="17410">MFRLASALACLLLVFAGAAPVAAAGADAPSPTVDAAPALQQGGSLSLLVTDGDDPVAGADVTLYRDGERVLSGETGDDGQLDTGPIENGAYRVEIREPGYYERSVSVTVDGETARSVALDPGSVALTVDVTDARTGDALADATVDVDAAGTVRTGADGTQTVRARSTARSASR</sequence>
<name>A0A8T4GW24_9EURY</name>
<dbReference type="Proteomes" id="UP000823736">
    <property type="component" value="Unassembled WGS sequence"/>
</dbReference>
<dbReference type="EMBL" id="JAGGLC010000001">
    <property type="protein sequence ID" value="MBP1986263.1"/>
    <property type="molecule type" value="Genomic_DNA"/>
</dbReference>
<dbReference type="OrthoDB" id="387701at2157"/>
<accession>A0A8T4GW24</accession>
<dbReference type="SUPFAM" id="SSF49478">
    <property type="entry name" value="Cna protein B-type domain"/>
    <property type="match status" value="1"/>
</dbReference>
<evidence type="ECO:0008006" key="3">
    <source>
        <dbReference type="Google" id="ProtNLM"/>
    </source>
</evidence>
<keyword evidence="2" id="KW-1185">Reference proteome</keyword>